<keyword evidence="5" id="KW-1185">Reference proteome</keyword>
<name>A0A2R7YZV0_9ACTN</name>
<dbReference type="SUPFAM" id="SSF53300">
    <property type="entry name" value="vWA-like"/>
    <property type="match status" value="1"/>
</dbReference>
<dbReference type="PROSITE" id="PS50234">
    <property type="entry name" value="VWFA"/>
    <property type="match status" value="1"/>
</dbReference>
<proteinExistence type="predicted"/>
<dbReference type="Gene3D" id="3.40.50.410">
    <property type="entry name" value="von Willebrand factor, type A domain"/>
    <property type="match status" value="1"/>
</dbReference>
<dbReference type="Proteomes" id="UP000244867">
    <property type="component" value="Unassembled WGS sequence"/>
</dbReference>
<feature type="domain" description="VWFA" evidence="3">
    <location>
        <begin position="362"/>
        <end position="559"/>
    </location>
</feature>
<evidence type="ECO:0000259" key="3">
    <source>
        <dbReference type="PROSITE" id="PS50234"/>
    </source>
</evidence>
<evidence type="ECO:0000256" key="2">
    <source>
        <dbReference type="SAM" id="Phobius"/>
    </source>
</evidence>
<sequence>MFGSHATAPVEPEETPAETGPDVRRIAVIGVVLALVAAGGAVAISLVGGDDTAAAACTSASTTTVTMSVAPAMADVVDEAVDALKDNGQCIELDVTTANVAEVAAAQAEVGEGEDDVLPDLWVPDSPAWQSVLTKADMTGRVLAPALATSPVGLASGSTAKPRATWLDALASPQLVKTDPLASGAFGQALVAPLSEALEGEAAAAQNAIVPIAQRYGAKAASGRTNPVTIDTIPAGSKRIIPVTEQDYLTARRGNETLTWSLPKTGAAVLDFPLVQPGAGSGGIAVGSGALDVAGRTGDKLAAWFASEDGIAALAAENLRGADSAPLPDEQTVEADPILPDPDKGQVDATMKSWAVLTVPSSVLAVIDASSSMGTAAGSSTRMGLAVGAALTALDAFPDHARIGLWGYSIGLGGGSQDWRELAPLRRLDAPTGNGKTQTDLLREQANVMPTLIGGGAGTYDTVLDAYKAATREFNPAYYNSLVIMTDGGNEDPGSISLDELLEELGKLHDPDRPVRIIPVGISTQADMSALDQIAAATDSQAYEAADPQDILTVLAQGLLTRD</sequence>
<evidence type="ECO:0000313" key="4">
    <source>
        <dbReference type="EMBL" id="PUA81871.1"/>
    </source>
</evidence>
<feature type="compositionally biased region" description="Low complexity" evidence="1">
    <location>
        <begin position="1"/>
        <end position="10"/>
    </location>
</feature>
<feature type="region of interest" description="Disordered" evidence="1">
    <location>
        <begin position="1"/>
        <end position="21"/>
    </location>
</feature>
<keyword evidence="2" id="KW-1133">Transmembrane helix</keyword>
<keyword evidence="2" id="KW-0472">Membrane</keyword>
<gene>
    <name evidence="4" type="ORF">C7S10_07410</name>
</gene>
<accession>A0A2R7YZV0</accession>
<evidence type="ECO:0000313" key="5">
    <source>
        <dbReference type="Proteomes" id="UP000244867"/>
    </source>
</evidence>
<dbReference type="Pfam" id="PF00092">
    <property type="entry name" value="VWA"/>
    <property type="match status" value="1"/>
</dbReference>
<dbReference type="RefSeq" id="WP_108343753.1">
    <property type="nucleotide sequence ID" value="NZ_PYXZ01000002.1"/>
</dbReference>
<comment type="caution">
    <text evidence="4">The sequence shown here is derived from an EMBL/GenBank/DDBJ whole genome shotgun (WGS) entry which is preliminary data.</text>
</comment>
<dbReference type="InterPro" id="IPR036465">
    <property type="entry name" value="vWFA_dom_sf"/>
</dbReference>
<dbReference type="InterPro" id="IPR002035">
    <property type="entry name" value="VWF_A"/>
</dbReference>
<dbReference type="OrthoDB" id="5621159at2"/>
<dbReference type="AlphaFoldDB" id="A0A2R7YZV0"/>
<dbReference type="SMART" id="SM00327">
    <property type="entry name" value="VWA"/>
    <property type="match status" value="1"/>
</dbReference>
<evidence type="ECO:0000256" key="1">
    <source>
        <dbReference type="SAM" id="MobiDB-lite"/>
    </source>
</evidence>
<feature type="transmembrane region" description="Helical" evidence="2">
    <location>
        <begin position="26"/>
        <end position="48"/>
    </location>
</feature>
<keyword evidence="2" id="KW-0812">Transmembrane</keyword>
<reference evidence="4 5" key="1">
    <citation type="submission" date="2018-03" db="EMBL/GenBank/DDBJ databases">
        <authorList>
            <person name="Keele B.F."/>
        </authorList>
    </citation>
    <scope>NUCLEOTIDE SEQUENCE [LARGE SCALE GENOMIC DNA]</scope>
    <source>
        <strain evidence="4 5">IB-3</strain>
    </source>
</reference>
<organism evidence="4 5">
    <name type="scientific">Nocardioides currus</name>
    <dbReference type="NCBI Taxonomy" id="2133958"/>
    <lineage>
        <taxon>Bacteria</taxon>
        <taxon>Bacillati</taxon>
        <taxon>Actinomycetota</taxon>
        <taxon>Actinomycetes</taxon>
        <taxon>Propionibacteriales</taxon>
        <taxon>Nocardioidaceae</taxon>
        <taxon>Nocardioides</taxon>
    </lineage>
</organism>
<dbReference type="EMBL" id="PYXZ01000002">
    <property type="protein sequence ID" value="PUA81871.1"/>
    <property type="molecule type" value="Genomic_DNA"/>
</dbReference>
<protein>
    <recommendedName>
        <fullName evidence="3">VWFA domain-containing protein</fullName>
    </recommendedName>
</protein>